<accession>A0ABY6N0R4</accession>
<dbReference type="InterPro" id="IPR050680">
    <property type="entry name" value="YpeA/RimI_acetyltransf"/>
</dbReference>
<dbReference type="InterPro" id="IPR016181">
    <property type="entry name" value="Acyl_CoA_acyltransferase"/>
</dbReference>
<keyword evidence="2 5" id="KW-0963">Cytoplasm</keyword>
<keyword evidence="8" id="KW-1185">Reference proteome</keyword>
<proteinExistence type="inferred from homology"/>
<name>A0ABY6N0R4_9ALTE</name>
<feature type="domain" description="N-acetyltransferase" evidence="6">
    <location>
        <begin position="11"/>
        <end position="156"/>
    </location>
</feature>
<dbReference type="PANTHER" id="PTHR43420">
    <property type="entry name" value="ACETYLTRANSFERASE"/>
    <property type="match status" value="1"/>
</dbReference>
<evidence type="ECO:0000256" key="3">
    <source>
        <dbReference type="ARBA" id="ARBA00022679"/>
    </source>
</evidence>
<dbReference type="EMBL" id="CP100390">
    <property type="protein sequence ID" value="UZE95584.1"/>
    <property type="molecule type" value="Genomic_DNA"/>
</dbReference>
<reference evidence="7" key="1">
    <citation type="submission" date="2022-06" db="EMBL/GenBank/DDBJ databases">
        <title>Alkalimarinus sp. nov., isolated from gut of a Alitta virens.</title>
        <authorList>
            <person name="Yang A.I."/>
            <person name="Shin N.-R."/>
        </authorList>
    </citation>
    <scope>NUCLEOTIDE SEQUENCE</scope>
    <source>
        <strain evidence="7">A2M4</strain>
    </source>
</reference>
<evidence type="ECO:0000256" key="2">
    <source>
        <dbReference type="ARBA" id="ARBA00022490"/>
    </source>
</evidence>
<feature type="active site" description="Proton acceptor" evidence="5">
    <location>
        <position position="112"/>
    </location>
</feature>
<keyword evidence="7" id="KW-0689">Ribosomal protein</keyword>
<keyword evidence="4 5" id="KW-0012">Acyltransferase</keyword>
<dbReference type="Pfam" id="PF00583">
    <property type="entry name" value="Acetyltransf_1"/>
    <property type="match status" value="1"/>
</dbReference>
<dbReference type="PANTHER" id="PTHR43420:SF51">
    <property type="entry name" value="PEPTIDYL-LYSINE N-ACETYLTRANSFERASE YIAC"/>
    <property type="match status" value="1"/>
</dbReference>
<sequence length="156" mass="17548">MAATKPFQNKMKFREMLESDLTQVLVIERNAYSHPWSDGNFRDSLTGNDEVWLLESEGIILGHGIISVAVGEAHLLNICVASNYQRQGLGRHIIRYLIGRSQALGADIMFLEVRESNAAAYALYLSEGYEQIGVRKNYYPLGISRENAIVMSRPID</sequence>
<keyword evidence="3 5" id="KW-0808">Transferase</keyword>
<comment type="function">
    <text evidence="5">Acetylates the N-terminal alanine of ribosomal protein bS18.</text>
</comment>
<dbReference type="GO" id="GO:0008999">
    <property type="term" value="F:protein-N-terminal-alanine acetyltransferase activity"/>
    <property type="evidence" value="ECO:0007669"/>
    <property type="project" value="UniProtKB-EC"/>
</dbReference>
<dbReference type="GO" id="GO:0005840">
    <property type="term" value="C:ribosome"/>
    <property type="evidence" value="ECO:0007669"/>
    <property type="project" value="UniProtKB-KW"/>
</dbReference>
<dbReference type="RefSeq" id="WP_265047073.1">
    <property type="nucleotide sequence ID" value="NZ_CP100390.1"/>
</dbReference>
<keyword evidence="7" id="KW-0687">Ribonucleoprotein</keyword>
<evidence type="ECO:0000256" key="4">
    <source>
        <dbReference type="ARBA" id="ARBA00023315"/>
    </source>
</evidence>
<evidence type="ECO:0000256" key="5">
    <source>
        <dbReference type="HAMAP-Rule" id="MF_02210"/>
    </source>
</evidence>
<dbReference type="HAMAP" id="MF_02210">
    <property type="entry name" value="RimI"/>
    <property type="match status" value="1"/>
</dbReference>
<comment type="similarity">
    <text evidence="1 5">Belongs to the acetyltransferase family. RimI subfamily.</text>
</comment>
<feature type="binding site" evidence="5">
    <location>
        <position position="117"/>
    </location>
    <ligand>
        <name>acetyl-CoA</name>
        <dbReference type="ChEBI" id="CHEBI:57288"/>
    </ligand>
</feature>
<gene>
    <name evidence="5 7" type="primary">rimI</name>
    <name evidence="7" type="ORF">NKI27_16170</name>
</gene>
<comment type="caution">
    <text evidence="5">Lacks conserved residue(s) required for the propagation of feature annotation.</text>
</comment>
<dbReference type="InterPro" id="IPR000182">
    <property type="entry name" value="GNAT_dom"/>
</dbReference>
<dbReference type="CDD" id="cd04301">
    <property type="entry name" value="NAT_SF"/>
    <property type="match status" value="1"/>
</dbReference>
<dbReference type="PROSITE" id="PS51186">
    <property type="entry name" value="GNAT"/>
    <property type="match status" value="1"/>
</dbReference>
<dbReference type="EC" id="2.3.1.266" evidence="5"/>
<dbReference type="SUPFAM" id="SSF55729">
    <property type="entry name" value="Acyl-CoA N-acyltransferases (Nat)"/>
    <property type="match status" value="1"/>
</dbReference>
<evidence type="ECO:0000313" key="7">
    <source>
        <dbReference type="EMBL" id="UZE95584.1"/>
    </source>
</evidence>
<evidence type="ECO:0000259" key="6">
    <source>
        <dbReference type="PROSITE" id="PS51186"/>
    </source>
</evidence>
<protein>
    <recommendedName>
        <fullName evidence="5">[Ribosomal protein bS18]-alanine N-acetyltransferase</fullName>
        <ecNumber evidence="5">2.3.1.266</ecNumber>
    </recommendedName>
</protein>
<feature type="active site" description="Proton donor" evidence="5">
    <location>
        <position position="124"/>
    </location>
</feature>
<evidence type="ECO:0000256" key="1">
    <source>
        <dbReference type="ARBA" id="ARBA00005395"/>
    </source>
</evidence>
<comment type="subcellular location">
    <subcellularLocation>
        <location evidence="5">Cytoplasm</location>
    </subcellularLocation>
</comment>
<dbReference type="InterPro" id="IPR043690">
    <property type="entry name" value="RimI"/>
</dbReference>
<dbReference type="Proteomes" id="UP001163739">
    <property type="component" value="Chromosome"/>
</dbReference>
<dbReference type="Gene3D" id="3.40.630.30">
    <property type="match status" value="1"/>
</dbReference>
<organism evidence="7 8">
    <name type="scientific">Alkalimarinus alittae</name>
    <dbReference type="NCBI Taxonomy" id="2961619"/>
    <lineage>
        <taxon>Bacteria</taxon>
        <taxon>Pseudomonadati</taxon>
        <taxon>Pseudomonadota</taxon>
        <taxon>Gammaproteobacteria</taxon>
        <taxon>Alteromonadales</taxon>
        <taxon>Alteromonadaceae</taxon>
        <taxon>Alkalimarinus</taxon>
    </lineage>
</organism>
<dbReference type="InterPro" id="IPR006464">
    <property type="entry name" value="AcTrfase_RimI/Ard1"/>
</dbReference>
<evidence type="ECO:0000313" key="8">
    <source>
        <dbReference type="Proteomes" id="UP001163739"/>
    </source>
</evidence>
<dbReference type="NCBIfam" id="TIGR01575">
    <property type="entry name" value="rimI"/>
    <property type="match status" value="1"/>
</dbReference>
<comment type="catalytic activity">
    <reaction evidence="5">
        <text>N-terminal L-alanyl-[ribosomal protein bS18] + acetyl-CoA = N-terminal N(alpha)-acetyl-L-alanyl-[ribosomal protein bS18] + CoA + H(+)</text>
        <dbReference type="Rhea" id="RHEA:43756"/>
        <dbReference type="Rhea" id="RHEA-COMP:10676"/>
        <dbReference type="Rhea" id="RHEA-COMP:10677"/>
        <dbReference type="ChEBI" id="CHEBI:15378"/>
        <dbReference type="ChEBI" id="CHEBI:57287"/>
        <dbReference type="ChEBI" id="CHEBI:57288"/>
        <dbReference type="ChEBI" id="CHEBI:64718"/>
        <dbReference type="ChEBI" id="CHEBI:83683"/>
        <dbReference type="EC" id="2.3.1.266"/>
    </reaction>
</comment>